<gene>
    <name evidence="3" type="ordered locus">FFONT_0698</name>
</gene>
<dbReference type="Gene3D" id="3.30.450.380">
    <property type="match status" value="1"/>
</dbReference>
<dbReference type="OrthoDB" id="33500at2157"/>
<accession>I0A129</accession>
<reference evidence="3 4" key="2">
    <citation type="journal article" date="2014" name="Extremophiles">
        <title>Analysis of the complete genome of Fervidococcus fontis confirms the distinct phylogenetic position of the order Fervidicoccales and suggests its environmental function.</title>
        <authorList>
            <person name="Lebedinsky A.V."/>
            <person name="Mardanov A.V."/>
            <person name="Kublanov I.V."/>
            <person name="Gumerov V.M."/>
            <person name="Beletsky A.V."/>
            <person name="Perevalova A.A."/>
            <person name="Bidzhieva S.Kh."/>
            <person name="Bonch-Osmolovskaya E.A."/>
            <person name="Skryabin K.G."/>
            <person name="Ravin N.V."/>
        </authorList>
    </citation>
    <scope>NUCLEOTIDE SEQUENCE [LARGE SCALE GENOMIC DNA]</scope>
    <source>
        <strain evidence="4">DSM 19380 / VKM B-2539 / Kam940</strain>
    </source>
</reference>
<dbReference type="InterPro" id="IPR027417">
    <property type="entry name" value="P-loop_NTPase"/>
</dbReference>
<dbReference type="HOGENOM" id="CLU_005379_2_2_2"/>
<dbReference type="EMBL" id="CP003423">
    <property type="protein sequence ID" value="AFH42686.1"/>
    <property type="molecule type" value="Genomic_DNA"/>
</dbReference>
<dbReference type="Proteomes" id="UP000007391">
    <property type="component" value="Chromosome"/>
</dbReference>
<evidence type="ECO:0000259" key="2">
    <source>
        <dbReference type="Pfam" id="PF00437"/>
    </source>
</evidence>
<feature type="domain" description="Bacterial type II secretion system protein E" evidence="2">
    <location>
        <begin position="223"/>
        <end position="413"/>
    </location>
</feature>
<dbReference type="InterPro" id="IPR050921">
    <property type="entry name" value="T4SS_GSP_E_ATPase"/>
</dbReference>
<protein>
    <submittedName>
        <fullName evidence="3">Putative Type II/IV secretion system protein</fullName>
    </submittedName>
</protein>
<dbReference type="AlphaFoldDB" id="I0A129"/>
<comment type="similarity">
    <text evidence="1">Belongs to the GSP E family.</text>
</comment>
<dbReference type="InParanoid" id="I0A129"/>
<dbReference type="CDD" id="cd01130">
    <property type="entry name" value="VirB11-like_ATPase"/>
    <property type="match status" value="1"/>
</dbReference>
<proteinExistence type="inferred from homology"/>
<dbReference type="GeneID" id="12449778"/>
<dbReference type="SUPFAM" id="SSF52540">
    <property type="entry name" value="P-loop containing nucleoside triphosphate hydrolases"/>
    <property type="match status" value="1"/>
</dbReference>
<sequence length="554" mass="63926">MPKLPFLRSKDEKKKKVEKIEKKGEEELTLENLFEEEVTFYHIQRARGVTYANIGGNYSEVESYPLNPPWAYARIMFNRDDGSYIYALDEVRLSPLETRVYSILVNILIRELSPPPSGTDTMQYFKESAKGILKKYMIRLGRTPGVSWAKMMYYIERDVVGYGYIDSLMRDPNIEDISCDGVGKPIYVWHRKYESLPTNIKIDDEEALDSFLVKLSHMAGAHISVAFPIVDAILPGGHRLAGTFKKEVTTKGSSFTVRKFSEDPITLVDMIGWNNLSEEMSAYLWLMLEHKMTGLVLGVTGSGKTTSLNAIASLIRPSMKVVTIEDTPELRLPLENWVQLVTRQSYGIGSEKIGEINLFDLIKVSLRYRPDYIIVGEVRGEEAYSLMQAVATGHGGLTTLHAESVVQAINRLTSEPMNIPKSFVPFLNFAFVTKRQMIINPDGTFQIVRRITNLWEIYDYGDYVEIFRWDPNKDKFYFDISKSENLKKIAEMRGKDMEWIEKEIENRKLVLRYLRLEKKRFYLDIAKYVRMYYQNPEKLMSEVRGRLEGRVEGI</sequence>
<dbReference type="GO" id="GO:0016887">
    <property type="term" value="F:ATP hydrolysis activity"/>
    <property type="evidence" value="ECO:0007669"/>
    <property type="project" value="InterPro"/>
</dbReference>
<organism evidence="3 4">
    <name type="scientific">Fervidicoccus fontis (strain DSM 19380 / JCM 18336 / VKM B-2539 / Kam940)</name>
    <dbReference type="NCBI Taxonomy" id="1163730"/>
    <lineage>
        <taxon>Archaea</taxon>
        <taxon>Thermoproteota</taxon>
        <taxon>Thermoprotei</taxon>
        <taxon>Fervidicoccales</taxon>
        <taxon>Fervidicoccaceae</taxon>
        <taxon>Fervidicoccus</taxon>
    </lineage>
</organism>
<dbReference type="STRING" id="1163730.FFONT_0698"/>
<evidence type="ECO:0000313" key="3">
    <source>
        <dbReference type="EMBL" id="AFH42686.1"/>
    </source>
</evidence>
<dbReference type="RefSeq" id="WP_014557835.1">
    <property type="nucleotide sequence ID" value="NC_017461.1"/>
</dbReference>
<dbReference type="eggNOG" id="arCOG01817">
    <property type="taxonomic scope" value="Archaea"/>
</dbReference>
<keyword evidence="4" id="KW-1185">Reference proteome</keyword>
<dbReference type="Pfam" id="PF00437">
    <property type="entry name" value="T2SSE"/>
    <property type="match status" value="1"/>
</dbReference>
<evidence type="ECO:0000313" key="4">
    <source>
        <dbReference type="Proteomes" id="UP000007391"/>
    </source>
</evidence>
<evidence type="ECO:0000256" key="1">
    <source>
        <dbReference type="ARBA" id="ARBA00006611"/>
    </source>
</evidence>
<dbReference type="PANTHER" id="PTHR30486">
    <property type="entry name" value="TWITCHING MOTILITY PROTEIN PILT"/>
    <property type="match status" value="1"/>
</dbReference>
<dbReference type="InterPro" id="IPR001482">
    <property type="entry name" value="T2SS/T4SS_dom"/>
</dbReference>
<dbReference type="KEGG" id="ffo:FFONT_0698"/>
<reference evidence="4" key="1">
    <citation type="submission" date="2012-03" db="EMBL/GenBank/DDBJ databases">
        <title>Fervidicoccus fontis complete genome analysis confirms its distinct phylogenetic position and predicts its environmental function.</title>
        <authorList>
            <person name="Lebedinsky A.V."/>
            <person name="Mardanov A.V."/>
            <person name="Gumerov V.M."/>
            <person name="Beletsky A.V."/>
            <person name="Kublanov I.V."/>
            <person name="Perevalova A.A."/>
            <person name="Bonch-Osmolovskaya E.A."/>
            <person name="Ravin N.V."/>
            <person name="Skryabin K.G."/>
        </authorList>
    </citation>
    <scope>NUCLEOTIDE SEQUENCE [LARGE SCALE GENOMIC DNA]</scope>
    <source>
        <strain evidence="4">DSM 19380 / VKM B-2539 / Kam940</strain>
    </source>
</reference>
<dbReference type="Gene3D" id="3.40.50.300">
    <property type="entry name" value="P-loop containing nucleotide triphosphate hydrolases"/>
    <property type="match status" value="1"/>
</dbReference>
<name>I0A129_FERFK</name>
<dbReference type="PANTHER" id="PTHR30486:SF6">
    <property type="entry name" value="TYPE IV PILUS RETRACTATION ATPASE PILT"/>
    <property type="match status" value="1"/>
</dbReference>